<dbReference type="Proteomes" id="UP000541444">
    <property type="component" value="Unassembled WGS sequence"/>
</dbReference>
<name>A0A7J7M4L9_9MAGN</name>
<gene>
    <name evidence="2" type="ORF">GIB67_017546</name>
</gene>
<dbReference type="EMBL" id="JACGCM010001782">
    <property type="protein sequence ID" value="KAF6149813.1"/>
    <property type="molecule type" value="Genomic_DNA"/>
</dbReference>
<comment type="caution">
    <text evidence="2">The sequence shown here is derived from an EMBL/GenBank/DDBJ whole genome shotgun (WGS) entry which is preliminary data.</text>
</comment>
<dbReference type="PANTHER" id="PTHR34936">
    <property type="entry name" value="EXPRESSED PROTEIN"/>
    <property type="match status" value="1"/>
</dbReference>
<feature type="non-terminal residue" evidence="2">
    <location>
        <position position="1"/>
    </location>
</feature>
<keyword evidence="3" id="KW-1185">Reference proteome</keyword>
<keyword evidence="1" id="KW-0812">Transmembrane</keyword>
<protein>
    <submittedName>
        <fullName evidence="2">Uncharacterized protein</fullName>
    </submittedName>
</protein>
<dbReference type="PANTHER" id="PTHR34936:SF2">
    <property type="entry name" value="EXPRESSED PROTEIN"/>
    <property type="match status" value="1"/>
</dbReference>
<evidence type="ECO:0000313" key="2">
    <source>
        <dbReference type="EMBL" id="KAF6149813.1"/>
    </source>
</evidence>
<dbReference type="AlphaFoldDB" id="A0A7J7M4L9"/>
<feature type="transmembrane region" description="Helical" evidence="1">
    <location>
        <begin position="26"/>
        <end position="46"/>
    </location>
</feature>
<sequence length="89" mass="10866">FYIVKQYKPLLLPNQKFSFYRWDKNVARLFALLFSVLIKFIYVLLYFRRFRLAIVLIGLGILLLVCMKISRDIQLKRKKRRRLQLPLSM</sequence>
<evidence type="ECO:0000256" key="1">
    <source>
        <dbReference type="SAM" id="Phobius"/>
    </source>
</evidence>
<keyword evidence="1" id="KW-0472">Membrane</keyword>
<feature type="transmembrane region" description="Helical" evidence="1">
    <location>
        <begin position="52"/>
        <end position="70"/>
    </location>
</feature>
<proteinExistence type="predicted"/>
<evidence type="ECO:0000313" key="3">
    <source>
        <dbReference type="Proteomes" id="UP000541444"/>
    </source>
</evidence>
<accession>A0A7J7M4L9</accession>
<keyword evidence="1" id="KW-1133">Transmembrane helix</keyword>
<organism evidence="2 3">
    <name type="scientific">Kingdonia uniflora</name>
    <dbReference type="NCBI Taxonomy" id="39325"/>
    <lineage>
        <taxon>Eukaryota</taxon>
        <taxon>Viridiplantae</taxon>
        <taxon>Streptophyta</taxon>
        <taxon>Embryophyta</taxon>
        <taxon>Tracheophyta</taxon>
        <taxon>Spermatophyta</taxon>
        <taxon>Magnoliopsida</taxon>
        <taxon>Ranunculales</taxon>
        <taxon>Circaeasteraceae</taxon>
        <taxon>Kingdonia</taxon>
    </lineage>
</organism>
<reference evidence="2 3" key="1">
    <citation type="journal article" date="2020" name="IScience">
        <title>Genome Sequencing of the Endangered Kingdonia uniflora (Circaeasteraceae, Ranunculales) Reveals Potential Mechanisms of Evolutionary Specialization.</title>
        <authorList>
            <person name="Sun Y."/>
            <person name="Deng T."/>
            <person name="Zhang A."/>
            <person name="Moore M.J."/>
            <person name="Landis J.B."/>
            <person name="Lin N."/>
            <person name="Zhang H."/>
            <person name="Zhang X."/>
            <person name="Huang J."/>
            <person name="Zhang X."/>
            <person name="Sun H."/>
            <person name="Wang H."/>
        </authorList>
    </citation>
    <scope>NUCLEOTIDE SEQUENCE [LARGE SCALE GENOMIC DNA]</scope>
    <source>
        <strain evidence="2">TB1705</strain>
        <tissue evidence="2">Leaf</tissue>
    </source>
</reference>